<feature type="domain" description="C2H2-type" evidence="9">
    <location>
        <begin position="111"/>
        <end position="138"/>
    </location>
</feature>
<evidence type="ECO:0000256" key="5">
    <source>
        <dbReference type="ARBA" id="ARBA00023015"/>
    </source>
</evidence>
<accession>A0A6P6A5K7</accession>
<keyword evidence="6" id="KW-0804">Transcription</keyword>
<dbReference type="PANTHER" id="PTHR45801:SF69">
    <property type="entry name" value="TRANSCRIPTIONAL REGULATOR SUPERMAN-LIKE"/>
    <property type="match status" value="1"/>
</dbReference>
<comment type="subcellular location">
    <subcellularLocation>
        <location evidence="1">Nucleus</location>
    </subcellularLocation>
</comment>
<name>A0A6P6A5K7_DURZI</name>
<dbReference type="InterPro" id="IPR013087">
    <property type="entry name" value="Znf_C2H2_type"/>
</dbReference>
<dbReference type="AlphaFoldDB" id="A0A6P6A5K7"/>
<evidence type="ECO:0000313" key="11">
    <source>
        <dbReference type="RefSeq" id="XP_022760040.1"/>
    </source>
</evidence>
<evidence type="ECO:0000256" key="6">
    <source>
        <dbReference type="ARBA" id="ARBA00023163"/>
    </source>
</evidence>
<evidence type="ECO:0000256" key="4">
    <source>
        <dbReference type="ARBA" id="ARBA00022833"/>
    </source>
</evidence>
<reference evidence="11" key="1">
    <citation type="submission" date="2025-08" db="UniProtKB">
        <authorList>
            <consortium name="RefSeq"/>
        </authorList>
    </citation>
    <scope>IDENTIFICATION</scope>
    <source>
        <tissue evidence="11">Fruit stalk</tissue>
    </source>
</reference>
<protein>
    <submittedName>
        <fullName evidence="11">Transcriptional regulator SUPERMAN-like</fullName>
    </submittedName>
</protein>
<dbReference type="OrthoDB" id="1708403at2759"/>
<dbReference type="InterPro" id="IPR052426">
    <property type="entry name" value="Plant_dev_regulator"/>
</dbReference>
<evidence type="ECO:0000256" key="1">
    <source>
        <dbReference type="ARBA" id="ARBA00004123"/>
    </source>
</evidence>
<dbReference type="GO" id="GO:0008270">
    <property type="term" value="F:zinc ion binding"/>
    <property type="evidence" value="ECO:0007669"/>
    <property type="project" value="UniProtKB-KW"/>
</dbReference>
<evidence type="ECO:0000256" key="7">
    <source>
        <dbReference type="ARBA" id="ARBA00023242"/>
    </source>
</evidence>
<keyword evidence="3 8" id="KW-0863">Zinc-finger</keyword>
<keyword evidence="4" id="KW-0862">Zinc</keyword>
<evidence type="ECO:0000256" key="3">
    <source>
        <dbReference type="ARBA" id="ARBA00022771"/>
    </source>
</evidence>
<dbReference type="Proteomes" id="UP000515121">
    <property type="component" value="Unplaced"/>
</dbReference>
<organism evidence="10 11">
    <name type="scientific">Durio zibethinus</name>
    <name type="common">Durian</name>
    <dbReference type="NCBI Taxonomy" id="66656"/>
    <lineage>
        <taxon>Eukaryota</taxon>
        <taxon>Viridiplantae</taxon>
        <taxon>Streptophyta</taxon>
        <taxon>Embryophyta</taxon>
        <taxon>Tracheophyta</taxon>
        <taxon>Spermatophyta</taxon>
        <taxon>Magnoliopsida</taxon>
        <taxon>eudicotyledons</taxon>
        <taxon>Gunneridae</taxon>
        <taxon>Pentapetalae</taxon>
        <taxon>rosids</taxon>
        <taxon>malvids</taxon>
        <taxon>Malvales</taxon>
        <taxon>Malvaceae</taxon>
        <taxon>Helicteroideae</taxon>
        <taxon>Durio</taxon>
    </lineage>
</organism>
<dbReference type="PROSITE" id="PS50157">
    <property type="entry name" value="ZINC_FINGER_C2H2_2"/>
    <property type="match status" value="1"/>
</dbReference>
<keyword evidence="5" id="KW-0805">Transcription regulation</keyword>
<dbReference type="InterPro" id="IPR036236">
    <property type="entry name" value="Znf_C2H2_sf"/>
</dbReference>
<proteinExistence type="predicted"/>
<dbReference type="PROSITE" id="PS00028">
    <property type="entry name" value="ZINC_FINGER_C2H2_1"/>
    <property type="match status" value="1"/>
</dbReference>
<evidence type="ECO:0000256" key="8">
    <source>
        <dbReference type="PROSITE-ProRule" id="PRU00042"/>
    </source>
</evidence>
<dbReference type="KEGG" id="dzi:111306439"/>
<evidence type="ECO:0000313" key="10">
    <source>
        <dbReference type="Proteomes" id="UP000515121"/>
    </source>
</evidence>
<keyword evidence="7" id="KW-0539">Nucleus</keyword>
<sequence>MLIVLHQSLALLKSRQAAAKIDSLSLYVETKTRVGAKFKILAICTNKLNCSNSRIQDSVTDVVIRTNNIDCSMEKTCLSANKIGKWGCNCFDLELEGDHSCCESTWHPKYYTCSFCKREFRSAQALGGHMNVHRKDRARLRLLSSWVVEYRNANKHNSNPDPISSPSNSIPSHSVNLSVYPHHSMLSPLFSTPSSSLLPYGENRRKPLIPQLGDLSKEKTMIPFLGVEKLKRHAQNYELEVGGVTGLLDLERGLEDSKEVLDLELRLGHL</sequence>
<dbReference type="GeneID" id="111306439"/>
<keyword evidence="2" id="KW-0479">Metal-binding</keyword>
<dbReference type="SMART" id="SM00355">
    <property type="entry name" value="ZnF_C2H2"/>
    <property type="match status" value="1"/>
</dbReference>
<keyword evidence="10" id="KW-1185">Reference proteome</keyword>
<evidence type="ECO:0000256" key="2">
    <source>
        <dbReference type="ARBA" id="ARBA00022723"/>
    </source>
</evidence>
<dbReference type="RefSeq" id="XP_022760040.1">
    <property type="nucleotide sequence ID" value="XM_022904305.1"/>
</dbReference>
<gene>
    <name evidence="11" type="primary">LOC111306439</name>
</gene>
<evidence type="ECO:0000259" key="9">
    <source>
        <dbReference type="PROSITE" id="PS50157"/>
    </source>
</evidence>
<dbReference type="Gene3D" id="3.30.160.60">
    <property type="entry name" value="Classic Zinc Finger"/>
    <property type="match status" value="1"/>
</dbReference>
<dbReference type="Pfam" id="PF13912">
    <property type="entry name" value="zf-C2H2_6"/>
    <property type="match status" value="1"/>
</dbReference>
<dbReference type="PANTHER" id="PTHR45801">
    <property type="entry name" value="OS07G0101800 PROTEIN"/>
    <property type="match status" value="1"/>
</dbReference>
<dbReference type="GO" id="GO:0005634">
    <property type="term" value="C:nucleus"/>
    <property type="evidence" value="ECO:0007669"/>
    <property type="project" value="UniProtKB-SubCell"/>
</dbReference>
<dbReference type="SUPFAM" id="SSF57667">
    <property type="entry name" value="beta-beta-alpha zinc fingers"/>
    <property type="match status" value="1"/>
</dbReference>